<dbReference type="EMBL" id="VSRR010005857">
    <property type="protein sequence ID" value="MPC43501.1"/>
    <property type="molecule type" value="Genomic_DNA"/>
</dbReference>
<dbReference type="AlphaFoldDB" id="A0A5B7F8K8"/>
<dbReference type="Proteomes" id="UP000324222">
    <property type="component" value="Unassembled WGS sequence"/>
</dbReference>
<organism evidence="1 2">
    <name type="scientific">Portunus trituberculatus</name>
    <name type="common">Swimming crab</name>
    <name type="synonym">Neptunus trituberculatus</name>
    <dbReference type="NCBI Taxonomy" id="210409"/>
    <lineage>
        <taxon>Eukaryota</taxon>
        <taxon>Metazoa</taxon>
        <taxon>Ecdysozoa</taxon>
        <taxon>Arthropoda</taxon>
        <taxon>Crustacea</taxon>
        <taxon>Multicrustacea</taxon>
        <taxon>Malacostraca</taxon>
        <taxon>Eumalacostraca</taxon>
        <taxon>Eucarida</taxon>
        <taxon>Decapoda</taxon>
        <taxon>Pleocyemata</taxon>
        <taxon>Brachyura</taxon>
        <taxon>Eubrachyura</taxon>
        <taxon>Portunoidea</taxon>
        <taxon>Portunidae</taxon>
        <taxon>Portuninae</taxon>
        <taxon>Portunus</taxon>
    </lineage>
</organism>
<sequence>MYLCLTSADTHTMTDCFLVLVMPLSFTTTHHIIVYSTPLCQHTPTQHISSSPVTTLTTLTGKSQHHHLCITPVCYSNHITTPILIISLYSMLCCLSITTGAPHTEMSPNNLVLSNGVALNVTCMME</sequence>
<gene>
    <name evidence="1" type="ORF">E2C01_037150</name>
</gene>
<accession>A0A5B7F8K8</accession>
<protein>
    <submittedName>
        <fullName evidence="1">Uncharacterized protein</fullName>
    </submittedName>
</protein>
<keyword evidence="2" id="KW-1185">Reference proteome</keyword>
<name>A0A5B7F8K8_PORTR</name>
<comment type="caution">
    <text evidence="1">The sequence shown here is derived from an EMBL/GenBank/DDBJ whole genome shotgun (WGS) entry which is preliminary data.</text>
</comment>
<evidence type="ECO:0000313" key="1">
    <source>
        <dbReference type="EMBL" id="MPC43501.1"/>
    </source>
</evidence>
<proteinExistence type="predicted"/>
<reference evidence="1 2" key="1">
    <citation type="submission" date="2019-05" db="EMBL/GenBank/DDBJ databases">
        <title>Another draft genome of Portunus trituberculatus and its Hox gene families provides insights of decapod evolution.</title>
        <authorList>
            <person name="Jeong J.-H."/>
            <person name="Song I."/>
            <person name="Kim S."/>
            <person name="Choi T."/>
            <person name="Kim D."/>
            <person name="Ryu S."/>
            <person name="Kim W."/>
        </authorList>
    </citation>
    <scope>NUCLEOTIDE SEQUENCE [LARGE SCALE GENOMIC DNA]</scope>
    <source>
        <tissue evidence="1">Muscle</tissue>
    </source>
</reference>
<evidence type="ECO:0000313" key="2">
    <source>
        <dbReference type="Proteomes" id="UP000324222"/>
    </source>
</evidence>